<protein>
    <submittedName>
        <fullName evidence="1">Uncharacterized protein</fullName>
    </submittedName>
</protein>
<gene>
    <name evidence="1" type="ORF">V2H45_23835</name>
</gene>
<keyword evidence="2" id="KW-1185">Reference proteome</keyword>
<sequence>MLKESVLGIALIQKEGGSVEASIDADIVSNSILDALDLLQNPKRLIATLRS</sequence>
<dbReference type="Proteomes" id="UP001333818">
    <property type="component" value="Unassembled WGS sequence"/>
</dbReference>
<evidence type="ECO:0000313" key="2">
    <source>
        <dbReference type="Proteomes" id="UP001333818"/>
    </source>
</evidence>
<proteinExistence type="predicted"/>
<name>A0AAW9Q5J3_9CYAN</name>
<dbReference type="AlphaFoldDB" id="A0AAW9Q5J3"/>
<accession>A0AAW9Q5J3</accession>
<organism evidence="1 2">
    <name type="scientific">Tumidithrix elongata BACA0141</name>
    <dbReference type="NCBI Taxonomy" id="2716417"/>
    <lineage>
        <taxon>Bacteria</taxon>
        <taxon>Bacillati</taxon>
        <taxon>Cyanobacteriota</taxon>
        <taxon>Cyanophyceae</taxon>
        <taxon>Pseudanabaenales</taxon>
        <taxon>Pseudanabaenaceae</taxon>
        <taxon>Tumidithrix</taxon>
        <taxon>Tumidithrix elongata</taxon>
    </lineage>
</organism>
<comment type="caution">
    <text evidence="1">The sequence shown here is derived from an EMBL/GenBank/DDBJ whole genome shotgun (WGS) entry which is preliminary data.</text>
</comment>
<dbReference type="RefSeq" id="WP_330486215.1">
    <property type="nucleotide sequence ID" value="NZ_JAZBJZ010000170.1"/>
</dbReference>
<evidence type="ECO:0000313" key="1">
    <source>
        <dbReference type="EMBL" id="MEE3719778.1"/>
    </source>
</evidence>
<dbReference type="EMBL" id="JAZBJZ010000170">
    <property type="protein sequence ID" value="MEE3719778.1"/>
    <property type="molecule type" value="Genomic_DNA"/>
</dbReference>
<reference evidence="1" key="1">
    <citation type="submission" date="2024-01" db="EMBL/GenBank/DDBJ databases">
        <title>Bank of Algae and Cyanobacteria of the Azores (BACA) strain genomes.</title>
        <authorList>
            <person name="Luz R."/>
            <person name="Cordeiro R."/>
            <person name="Fonseca A."/>
            <person name="Goncalves V."/>
        </authorList>
    </citation>
    <scope>NUCLEOTIDE SEQUENCE</scope>
    <source>
        <strain evidence="1">BACA0141</strain>
    </source>
</reference>